<keyword evidence="2" id="KW-1185">Reference proteome</keyword>
<sequence length="212" mass="24252">MESSTYIRQKPTAAKVGLQSGAMSSPPPETGTKINLFPSYKIRVWLMKAPLLGRNEEAWKSQPDYPKQELIQPYDGCISSALVSSERSRQRKPQQRHKKLGALLALTTLHLLQQQRRGQNLHIGRQMSHRHLHLLLNPVREVQVWRKHSVRACVAEDPGMPTDRQHDSSYAGHVVGSTLKAQKENPEMPIRHTDPALKEVKQRLEQLTQKQW</sequence>
<proteinExistence type="predicted"/>
<organism evidence="1 2">
    <name type="scientific">Crenichthys baileyi</name>
    <name type="common">White River springfish</name>
    <dbReference type="NCBI Taxonomy" id="28760"/>
    <lineage>
        <taxon>Eukaryota</taxon>
        <taxon>Metazoa</taxon>
        <taxon>Chordata</taxon>
        <taxon>Craniata</taxon>
        <taxon>Vertebrata</taxon>
        <taxon>Euteleostomi</taxon>
        <taxon>Actinopterygii</taxon>
        <taxon>Neopterygii</taxon>
        <taxon>Teleostei</taxon>
        <taxon>Neoteleostei</taxon>
        <taxon>Acanthomorphata</taxon>
        <taxon>Ovalentaria</taxon>
        <taxon>Atherinomorphae</taxon>
        <taxon>Cyprinodontiformes</taxon>
        <taxon>Goodeidae</taxon>
        <taxon>Crenichthys</taxon>
    </lineage>
</organism>
<dbReference type="AlphaFoldDB" id="A0AAV9RGG2"/>
<evidence type="ECO:0000313" key="2">
    <source>
        <dbReference type="Proteomes" id="UP001311232"/>
    </source>
</evidence>
<evidence type="ECO:0000313" key="1">
    <source>
        <dbReference type="EMBL" id="KAK5608099.1"/>
    </source>
</evidence>
<accession>A0AAV9RGG2</accession>
<protein>
    <submittedName>
        <fullName evidence="1">Uncharacterized protein</fullName>
    </submittedName>
</protein>
<comment type="caution">
    <text evidence="1">The sequence shown here is derived from an EMBL/GenBank/DDBJ whole genome shotgun (WGS) entry which is preliminary data.</text>
</comment>
<reference evidence="1 2" key="1">
    <citation type="submission" date="2021-06" db="EMBL/GenBank/DDBJ databases">
        <authorList>
            <person name="Palmer J.M."/>
        </authorList>
    </citation>
    <scope>NUCLEOTIDE SEQUENCE [LARGE SCALE GENOMIC DNA]</scope>
    <source>
        <strain evidence="1 2">MEX-2019</strain>
        <tissue evidence="1">Muscle</tissue>
    </source>
</reference>
<name>A0AAV9RGG2_9TELE</name>
<dbReference type="Proteomes" id="UP001311232">
    <property type="component" value="Unassembled WGS sequence"/>
</dbReference>
<dbReference type="EMBL" id="JAHHUM010001855">
    <property type="protein sequence ID" value="KAK5608099.1"/>
    <property type="molecule type" value="Genomic_DNA"/>
</dbReference>
<gene>
    <name evidence="1" type="ORF">CRENBAI_004402</name>
</gene>